<protein>
    <recommendedName>
        <fullName evidence="2">DUF6534 domain-containing protein</fullName>
    </recommendedName>
</protein>
<dbReference type="AlphaFoldDB" id="A0A5C3KP45"/>
<reference evidence="3 4" key="1">
    <citation type="journal article" date="2019" name="Nat. Ecol. Evol.">
        <title>Megaphylogeny resolves global patterns of mushroom evolution.</title>
        <authorList>
            <person name="Varga T."/>
            <person name="Krizsan K."/>
            <person name="Foldi C."/>
            <person name="Dima B."/>
            <person name="Sanchez-Garcia M."/>
            <person name="Sanchez-Ramirez S."/>
            <person name="Szollosi G.J."/>
            <person name="Szarkandi J.G."/>
            <person name="Papp V."/>
            <person name="Albert L."/>
            <person name="Andreopoulos W."/>
            <person name="Angelini C."/>
            <person name="Antonin V."/>
            <person name="Barry K.W."/>
            <person name="Bougher N.L."/>
            <person name="Buchanan P."/>
            <person name="Buyck B."/>
            <person name="Bense V."/>
            <person name="Catcheside P."/>
            <person name="Chovatia M."/>
            <person name="Cooper J."/>
            <person name="Damon W."/>
            <person name="Desjardin D."/>
            <person name="Finy P."/>
            <person name="Geml J."/>
            <person name="Haridas S."/>
            <person name="Hughes K."/>
            <person name="Justo A."/>
            <person name="Karasinski D."/>
            <person name="Kautmanova I."/>
            <person name="Kiss B."/>
            <person name="Kocsube S."/>
            <person name="Kotiranta H."/>
            <person name="LaButti K.M."/>
            <person name="Lechner B.E."/>
            <person name="Liimatainen K."/>
            <person name="Lipzen A."/>
            <person name="Lukacs Z."/>
            <person name="Mihaltcheva S."/>
            <person name="Morgado L.N."/>
            <person name="Niskanen T."/>
            <person name="Noordeloos M.E."/>
            <person name="Ohm R.A."/>
            <person name="Ortiz-Santana B."/>
            <person name="Ovrebo C."/>
            <person name="Racz N."/>
            <person name="Riley R."/>
            <person name="Savchenko A."/>
            <person name="Shiryaev A."/>
            <person name="Soop K."/>
            <person name="Spirin V."/>
            <person name="Szebenyi C."/>
            <person name="Tomsovsky M."/>
            <person name="Tulloss R.E."/>
            <person name="Uehling J."/>
            <person name="Grigoriev I.V."/>
            <person name="Vagvolgyi C."/>
            <person name="Papp T."/>
            <person name="Martin F.M."/>
            <person name="Miettinen O."/>
            <person name="Hibbett D.S."/>
            <person name="Nagy L.G."/>
        </authorList>
    </citation>
    <scope>NUCLEOTIDE SEQUENCE [LARGE SCALE GENOMIC DNA]</scope>
    <source>
        <strain evidence="3 4">CBS 121175</strain>
    </source>
</reference>
<feature type="transmembrane region" description="Helical" evidence="1">
    <location>
        <begin position="246"/>
        <end position="266"/>
    </location>
</feature>
<dbReference type="InterPro" id="IPR045339">
    <property type="entry name" value="DUF6534"/>
</dbReference>
<evidence type="ECO:0000256" key="1">
    <source>
        <dbReference type="SAM" id="Phobius"/>
    </source>
</evidence>
<feature type="domain" description="DUF6534" evidence="2">
    <location>
        <begin position="181"/>
        <end position="267"/>
    </location>
</feature>
<feature type="transmembrane region" description="Helical" evidence="1">
    <location>
        <begin position="217"/>
        <end position="240"/>
    </location>
</feature>
<accession>A0A5C3KP45</accession>
<dbReference type="OrthoDB" id="3053610at2759"/>
<keyword evidence="4" id="KW-1185">Reference proteome</keyword>
<dbReference type="EMBL" id="ML210252">
    <property type="protein sequence ID" value="TFK22026.1"/>
    <property type="molecule type" value="Genomic_DNA"/>
</dbReference>
<keyword evidence="1" id="KW-0472">Membrane</keyword>
<name>A0A5C3KP45_COPMA</name>
<feature type="transmembrane region" description="Helical" evidence="1">
    <location>
        <begin position="168"/>
        <end position="196"/>
    </location>
</feature>
<dbReference type="PANTHER" id="PTHR40465">
    <property type="entry name" value="CHROMOSOME 1, WHOLE GENOME SHOTGUN SEQUENCE"/>
    <property type="match status" value="1"/>
</dbReference>
<feature type="transmembrane region" description="Helical" evidence="1">
    <location>
        <begin position="47"/>
        <end position="66"/>
    </location>
</feature>
<dbReference type="Proteomes" id="UP000307440">
    <property type="component" value="Unassembled WGS sequence"/>
</dbReference>
<dbReference type="Pfam" id="PF20152">
    <property type="entry name" value="DUF6534"/>
    <property type="match status" value="1"/>
</dbReference>
<dbReference type="STRING" id="230819.A0A5C3KP45"/>
<feature type="transmembrane region" description="Helical" evidence="1">
    <location>
        <begin position="12"/>
        <end position="38"/>
    </location>
</feature>
<keyword evidence="1" id="KW-1133">Transmembrane helix</keyword>
<dbReference type="PANTHER" id="PTHR40465:SF1">
    <property type="entry name" value="DUF6534 DOMAIN-CONTAINING PROTEIN"/>
    <property type="match status" value="1"/>
</dbReference>
<evidence type="ECO:0000313" key="4">
    <source>
        <dbReference type="Proteomes" id="UP000307440"/>
    </source>
</evidence>
<feature type="transmembrane region" description="Helical" evidence="1">
    <location>
        <begin position="97"/>
        <end position="118"/>
    </location>
</feature>
<evidence type="ECO:0000259" key="2">
    <source>
        <dbReference type="Pfam" id="PF20152"/>
    </source>
</evidence>
<organism evidence="3 4">
    <name type="scientific">Coprinopsis marcescibilis</name>
    <name type="common">Agaric fungus</name>
    <name type="synonym">Psathyrella marcescibilis</name>
    <dbReference type="NCBI Taxonomy" id="230819"/>
    <lineage>
        <taxon>Eukaryota</taxon>
        <taxon>Fungi</taxon>
        <taxon>Dikarya</taxon>
        <taxon>Basidiomycota</taxon>
        <taxon>Agaricomycotina</taxon>
        <taxon>Agaricomycetes</taxon>
        <taxon>Agaricomycetidae</taxon>
        <taxon>Agaricales</taxon>
        <taxon>Agaricineae</taxon>
        <taxon>Psathyrellaceae</taxon>
        <taxon>Coprinopsis</taxon>
    </lineage>
</organism>
<evidence type="ECO:0000313" key="3">
    <source>
        <dbReference type="EMBL" id="TFK22026.1"/>
    </source>
</evidence>
<gene>
    <name evidence="3" type="ORF">FA15DRAFT_706743</name>
</gene>
<feature type="transmembrane region" description="Helical" evidence="1">
    <location>
        <begin position="130"/>
        <end position="148"/>
    </location>
</feature>
<proteinExistence type="predicted"/>
<keyword evidence="1" id="KW-0812">Transmembrane</keyword>
<sequence length="296" mass="32266">MSVKLVHTHERIFGPQLIATAITSFMYGLAVLLTGYYFKTKSSKDPLYIQLLLGAMLVPATLQIVFTTHQSYFDLIINIESVQRDLRGRELTFSVPGKFICVYVTTFLAQCFFAVHIWTIASRVSSRLRFFVIPVVLTALLQLVAGSIQAHLQVTSPTFRILGSTGPILVPVTAIQASATAGCDLIITTALCLIYLKYSGSAFFESGMPIAITKLAVFAIHRAAATSICAILSILLYYLQSGSNRFVIPCLMTGQLYLISVVSVLLSDESLRGTSKNQDKSETGSITKECSLVASV</sequence>